<dbReference type="RefSeq" id="WP_054465647.1">
    <property type="nucleotide sequence ID" value="NZ_JACJSK010000002.1"/>
</dbReference>
<sequence>MSYPHWNYFFAIERELWETTRYVELSQQNYSTYSIEFAKILMTSCAEIDSVAKLICTYLAENNLLPTGSHSIPKRPSINDYYQIIVPKYPLFKQVEIEITQYSLNLKPWENWQK</sequence>
<gene>
    <name evidence="1" type="ORF">H6G72_02060</name>
</gene>
<reference evidence="1 2" key="1">
    <citation type="journal article" date="2020" name="ISME J.">
        <title>Comparative genomics reveals insights into cyanobacterial evolution and habitat adaptation.</title>
        <authorList>
            <person name="Chen M.Y."/>
            <person name="Teng W.K."/>
            <person name="Zhao L."/>
            <person name="Hu C.X."/>
            <person name="Zhou Y.K."/>
            <person name="Han B.P."/>
            <person name="Song L.R."/>
            <person name="Shu W.S."/>
        </authorList>
    </citation>
    <scope>NUCLEOTIDE SEQUENCE [LARGE SCALE GENOMIC DNA]</scope>
    <source>
        <strain evidence="1 2">FACHB-1370</strain>
    </source>
</reference>
<evidence type="ECO:0000313" key="1">
    <source>
        <dbReference type="EMBL" id="MBD2542670.1"/>
    </source>
</evidence>
<dbReference type="EMBL" id="JACJSK010000002">
    <property type="protein sequence ID" value="MBD2542670.1"/>
    <property type="molecule type" value="Genomic_DNA"/>
</dbReference>
<accession>A0ABR8EAD0</accession>
<organism evidence="1 2">
    <name type="scientific">Planktothricoides raciborskii FACHB-1370</name>
    <dbReference type="NCBI Taxonomy" id="2949576"/>
    <lineage>
        <taxon>Bacteria</taxon>
        <taxon>Bacillati</taxon>
        <taxon>Cyanobacteriota</taxon>
        <taxon>Cyanophyceae</taxon>
        <taxon>Oscillatoriophycideae</taxon>
        <taxon>Oscillatoriales</taxon>
        <taxon>Oscillatoriaceae</taxon>
        <taxon>Planktothricoides</taxon>
    </lineage>
</organism>
<dbReference type="Proteomes" id="UP000641954">
    <property type="component" value="Unassembled WGS sequence"/>
</dbReference>
<comment type="caution">
    <text evidence="1">The sequence shown here is derived from an EMBL/GenBank/DDBJ whole genome shotgun (WGS) entry which is preliminary data.</text>
</comment>
<evidence type="ECO:0008006" key="3">
    <source>
        <dbReference type="Google" id="ProtNLM"/>
    </source>
</evidence>
<protein>
    <recommendedName>
        <fullName evidence="3">HEPN domain-containing protein</fullName>
    </recommendedName>
</protein>
<proteinExistence type="predicted"/>
<evidence type="ECO:0000313" key="2">
    <source>
        <dbReference type="Proteomes" id="UP000641954"/>
    </source>
</evidence>
<keyword evidence="2" id="KW-1185">Reference proteome</keyword>
<name>A0ABR8EAD0_9CYAN</name>